<evidence type="ECO:0000256" key="10">
    <source>
        <dbReference type="ARBA" id="ARBA00039918"/>
    </source>
</evidence>
<dbReference type="Proteomes" id="UP000677413">
    <property type="component" value="Unassembled WGS sequence"/>
</dbReference>
<evidence type="ECO:0000259" key="13">
    <source>
        <dbReference type="PROSITE" id="PS50850"/>
    </source>
</evidence>
<feature type="domain" description="Major facilitator superfamily (MFS) profile" evidence="13">
    <location>
        <begin position="10"/>
        <end position="420"/>
    </location>
</feature>
<organism evidence="14 15">
    <name type="scientific">Streptomyces liliiviolaceus</name>
    <dbReference type="NCBI Taxonomy" id="2823109"/>
    <lineage>
        <taxon>Bacteria</taxon>
        <taxon>Bacillati</taxon>
        <taxon>Actinomycetota</taxon>
        <taxon>Actinomycetes</taxon>
        <taxon>Kitasatosporales</taxon>
        <taxon>Streptomycetaceae</taxon>
        <taxon>Streptomyces</taxon>
    </lineage>
</organism>
<dbReference type="EMBL" id="JAGPYQ010000002">
    <property type="protein sequence ID" value="MBQ0855534.1"/>
    <property type="molecule type" value="Genomic_DNA"/>
</dbReference>
<dbReference type="Pfam" id="PF07690">
    <property type="entry name" value="MFS_1"/>
    <property type="match status" value="1"/>
</dbReference>
<comment type="subcellular location">
    <subcellularLocation>
        <location evidence="1">Cell membrane</location>
        <topology evidence="1">Multi-pass membrane protein</topology>
    </subcellularLocation>
</comment>
<dbReference type="Gene3D" id="1.20.1250.20">
    <property type="entry name" value="MFS general substrate transporter like domains"/>
    <property type="match status" value="2"/>
</dbReference>
<dbReference type="SUPFAM" id="SSF103473">
    <property type="entry name" value="MFS general substrate transporter"/>
    <property type="match status" value="1"/>
</dbReference>
<feature type="transmembrane region" description="Helical" evidence="12">
    <location>
        <begin position="147"/>
        <end position="171"/>
    </location>
</feature>
<accession>A0A940YEN0</accession>
<keyword evidence="5 12" id="KW-0812">Transmembrane</keyword>
<evidence type="ECO:0000256" key="3">
    <source>
        <dbReference type="ARBA" id="ARBA00022448"/>
    </source>
</evidence>
<proteinExistence type="inferred from homology"/>
<feature type="transmembrane region" description="Helical" evidence="12">
    <location>
        <begin position="365"/>
        <end position="384"/>
    </location>
</feature>
<feature type="transmembrane region" description="Helical" evidence="12">
    <location>
        <begin position="237"/>
        <end position="260"/>
    </location>
</feature>
<name>A0A940YEN0_9ACTN</name>
<dbReference type="CDD" id="cd17369">
    <property type="entry name" value="MFS_ShiA_like"/>
    <property type="match status" value="1"/>
</dbReference>
<feature type="transmembrane region" description="Helical" evidence="12">
    <location>
        <begin position="303"/>
        <end position="319"/>
    </location>
</feature>
<dbReference type="PANTHER" id="PTHR43045">
    <property type="entry name" value="SHIKIMATE TRANSPORTER"/>
    <property type="match status" value="1"/>
</dbReference>
<evidence type="ECO:0000256" key="2">
    <source>
        <dbReference type="ARBA" id="ARBA00008240"/>
    </source>
</evidence>
<dbReference type="InterPro" id="IPR005829">
    <property type="entry name" value="Sugar_transporter_CS"/>
</dbReference>
<dbReference type="GO" id="GO:0005886">
    <property type="term" value="C:plasma membrane"/>
    <property type="evidence" value="ECO:0007669"/>
    <property type="project" value="UniProtKB-SubCell"/>
</dbReference>
<keyword evidence="6" id="KW-0769">Symport</keyword>
<keyword evidence="7 12" id="KW-1133">Transmembrane helix</keyword>
<feature type="transmembrane region" description="Helical" evidence="12">
    <location>
        <begin position="113"/>
        <end position="135"/>
    </location>
</feature>
<keyword evidence="3" id="KW-0813">Transport</keyword>
<dbReference type="InterPro" id="IPR036259">
    <property type="entry name" value="MFS_trans_sf"/>
</dbReference>
<dbReference type="Pfam" id="PF00083">
    <property type="entry name" value="Sugar_tr"/>
    <property type="match status" value="1"/>
</dbReference>
<evidence type="ECO:0000313" key="15">
    <source>
        <dbReference type="Proteomes" id="UP000677413"/>
    </source>
</evidence>
<evidence type="ECO:0000256" key="8">
    <source>
        <dbReference type="ARBA" id="ARBA00023136"/>
    </source>
</evidence>
<keyword evidence="8 12" id="KW-0472">Membrane</keyword>
<evidence type="ECO:0000256" key="4">
    <source>
        <dbReference type="ARBA" id="ARBA00022475"/>
    </source>
</evidence>
<reference evidence="14 15" key="1">
    <citation type="submission" date="2021-04" db="EMBL/GenBank/DDBJ databases">
        <authorList>
            <person name="Tang X."/>
            <person name="Zhou X."/>
            <person name="Chen X."/>
            <person name="Cernava T."/>
            <person name="Zhang C."/>
        </authorList>
    </citation>
    <scope>NUCLEOTIDE SEQUENCE [LARGE SCALE GENOMIC DNA]</scope>
    <source>
        <strain evidence="14 15">BH-SS-21</strain>
    </source>
</reference>
<evidence type="ECO:0000256" key="9">
    <source>
        <dbReference type="ARBA" id="ARBA00037295"/>
    </source>
</evidence>
<dbReference type="PROSITE" id="PS50850">
    <property type="entry name" value="MFS"/>
    <property type="match status" value="1"/>
</dbReference>
<dbReference type="InterPro" id="IPR005828">
    <property type="entry name" value="MFS_sugar_transport-like"/>
</dbReference>
<comment type="function">
    <text evidence="9">May be a proton symporter involved in the uptake of osmolytes such as proline and glycine betaine.</text>
</comment>
<dbReference type="FunFam" id="1.20.1250.20:FF:000001">
    <property type="entry name" value="Dicarboxylate MFS transporter"/>
    <property type="match status" value="1"/>
</dbReference>
<feature type="transmembrane region" description="Helical" evidence="12">
    <location>
        <begin position="48"/>
        <end position="71"/>
    </location>
</feature>
<sequence>MPSRPGPGRVALASYIGSVIEWYDFNIYGLAAALVFSQQFFPEFSDTGGTLASLAAFAVGFVARPFGAIVAGHFGDRLGRKSMLVLSLLTMGVATTAIGLLPTYAAIGVWAPILLVTLRLVQGIGVGGEWGGAALMAVEHAPPNRRALYGAFPQVGIPTGILLSQLAFLLMTQVFSPEAMQAWAWRLPFLFSAVLIIVGLVVRMSITETGEFEHARESQDIARIPLFEVFRRSPLQVLSGSLLSLAGPTLGTFLSVYMVSYGTRQLSLESDTMLWITVALSIPWIAMMLFAGRASDRLGRKRMFMIGTGLAVVAVWPMFWLVNTAMVPLIFAGLLLLTIANSIINGAQTAMLTLMFPASVRYSGASLCFQVGSIIGGGLVPLAAESLYARFGSANAVAALIGGVCAVSLLAVLPVRRALLDVGVSTDEPKPLGSGTGLTELDGTSAPEAARAAAPEAR</sequence>
<evidence type="ECO:0000256" key="7">
    <source>
        <dbReference type="ARBA" id="ARBA00022989"/>
    </source>
</evidence>
<comment type="similarity">
    <text evidence="2">Belongs to the major facilitator superfamily. Metabolite:H+ Symporter (MHS) family (TC 2.A.1.6) family.</text>
</comment>
<dbReference type="PANTHER" id="PTHR43045:SF1">
    <property type="entry name" value="SHIKIMATE TRANSPORTER"/>
    <property type="match status" value="1"/>
</dbReference>
<evidence type="ECO:0000256" key="12">
    <source>
        <dbReference type="SAM" id="Phobius"/>
    </source>
</evidence>
<feature type="transmembrane region" description="Helical" evidence="12">
    <location>
        <begin position="12"/>
        <end position="36"/>
    </location>
</feature>
<dbReference type="GO" id="GO:0015293">
    <property type="term" value="F:symporter activity"/>
    <property type="evidence" value="ECO:0007669"/>
    <property type="project" value="UniProtKB-KW"/>
</dbReference>
<feature type="compositionally biased region" description="Low complexity" evidence="11">
    <location>
        <begin position="446"/>
        <end position="458"/>
    </location>
</feature>
<feature type="transmembrane region" description="Helical" evidence="12">
    <location>
        <begin position="396"/>
        <end position="415"/>
    </location>
</feature>
<keyword evidence="15" id="KW-1185">Reference proteome</keyword>
<evidence type="ECO:0000256" key="6">
    <source>
        <dbReference type="ARBA" id="ARBA00022847"/>
    </source>
</evidence>
<dbReference type="PROSITE" id="PS00216">
    <property type="entry name" value="SUGAR_TRANSPORT_1"/>
    <property type="match status" value="1"/>
</dbReference>
<dbReference type="InterPro" id="IPR011701">
    <property type="entry name" value="MFS"/>
</dbReference>
<evidence type="ECO:0000313" key="14">
    <source>
        <dbReference type="EMBL" id="MBQ0855534.1"/>
    </source>
</evidence>
<dbReference type="InterPro" id="IPR020846">
    <property type="entry name" value="MFS_dom"/>
</dbReference>
<feature type="transmembrane region" description="Helical" evidence="12">
    <location>
        <begin position="272"/>
        <end position="291"/>
    </location>
</feature>
<feature type="transmembrane region" description="Helical" evidence="12">
    <location>
        <begin position="325"/>
        <end position="344"/>
    </location>
</feature>
<protein>
    <recommendedName>
        <fullName evidence="10">Putative proline/betaine transporter</fullName>
    </recommendedName>
</protein>
<evidence type="ECO:0000256" key="11">
    <source>
        <dbReference type="SAM" id="MobiDB-lite"/>
    </source>
</evidence>
<dbReference type="RefSeq" id="WP_210893953.1">
    <property type="nucleotide sequence ID" value="NZ_JAGPYQ010000002.1"/>
</dbReference>
<evidence type="ECO:0000256" key="5">
    <source>
        <dbReference type="ARBA" id="ARBA00022692"/>
    </source>
</evidence>
<evidence type="ECO:0000256" key="1">
    <source>
        <dbReference type="ARBA" id="ARBA00004651"/>
    </source>
</evidence>
<feature type="transmembrane region" description="Helical" evidence="12">
    <location>
        <begin position="183"/>
        <end position="202"/>
    </location>
</feature>
<comment type="caution">
    <text evidence="14">The sequence shown here is derived from an EMBL/GenBank/DDBJ whole genome shotgun (WGS) entry which is preliminary data.</text>
</comment>
<keyword evidence="4" id="KW-1003">Cell membrane</keyword>
<dbReference type="AlphaFoldDB" id="A0A940YEN0"/>
<feature type="transmembrane region" description="Helical" evidence="12">
    <location>
        <begin position="83"/>
        <end position="107"/>
    </location>
</feature>
<feature type="region of interest" description="Disordered" evidence="11">
    <location>
        <begin position="430"/>
        <end position="458"/>
    </location>
</feature>
<gene>
    <name evidence="14" type="ORF">J8N05_46060</name>
</gene>